<reference evidence="1" key="2">
    <citation type="journal article" date="2015" name="Fish Shellfish Immunol.">
        <title>Early steps in the European eel (Anguilla anguilla)-Vibrio vulnificus interaction in the gills: Role of the RtxA13 toxin.</title>
        <authorList>
            <person name="Callol A."/>
            <person name="Pajuelo D."/>
            <person name="Ebbesson L."/>
            <person name="Teles M."/>
            <person name="MacKenzie S."/>
            <person name="Amaro C."/>
        </authorList>
    </citation>
    <scope>NUCLEOTIDE SEQUENCE</scope>
</reference>
<reference evidence="1" key="1">
    <citation type="submission" date="2014-11" db="EMBL/GenBank/DDBJ databases">
        <authorList>
            <person name="Amaro Gonzalez C."/>
        </authorList>
    </citation>
    <scope>NUCLEOTIDE SEQUENCE</scope>
</reference>
<name>A0A0E9TKF4_ANGAN</name>
<protein>
    <submittedName>
        <fullName evidence="1">Uncharacterized protein</fullName>
    </submittedName>
</protein>
<accession>A0A0E9TKF4</accession>
<proteinExistence type="predicted"/>
<dbReference type="AlphaFoldDB" id="A0A0E9TKF4"/>
<dbReference type="EMBL" id="GBXM01054413">
    <property type="protein sequence ID" value="JAH54164.1"/>
    <property type="molecule type" value="Transcribed_RNA"/>
</dbReference>
<sequence>MGFLAVEEFWLTNQPIAVICQLSENLEWHR</sequence>
<organism evidence="1">
    <name type="scientific">Anguilla anguilla</name>
    <name type="common">European freshwater eel</name>
    <name type="synonym">Muraena anguilla</name>
    <dbReference type="NCBI Taxonomy" id="7936"/>
    <lineage>
        <taxon>Eukaryota</taxon>
        <taxon>Metazoa</taxon>
        <taxon>Chordata</taxon>
        <taxon>Craniata</taxon>
        <taxon>Vertebrata</taxon>
        <taxon>Euteleostomi</taxon>
        <taxon>Actinopterygii</taxon>
        <taxon>Neopterygii</taxon>
        <taxon>Teleostei</taxon>
        <taxon>Anguilliformes</taxon>
        <taxon>Anguillidae</taxon>
        <taxon>Anguilla</taxon>
    </lineage>
</organism>
<evidence type="ECO:0000313" key="1">
    <source>
        <dbReference type="EMBL" id="JAH54164.1"/>
    </source>
</evidence>